<name>A0A2I1RCP9_9ACTN</name>
<dbReference type="AlphaFoldDB" id="A0A2I1RCP9"/>
<gene>
    <name evidence="1" type="ORF">CYJ73_04000</name>
</gene>
<proteinExistence type="predicted"/>
<dbReference type="EMBL" id="PKJC01000002">
    <property type="protein sequence ID" value="PKZ66898.1"/>
    <property type="molecule type" value="Genomic_DNA"/>
</dbReference>
<dbReference type="Proteomes" id="UP000234662">
    <property type="component" value="Unassembled WGS sequence"/>
</dbReference>
<sequence>MSTDSGSPMMVGPTPRVRVVIDRADAPRCGIRVGDHVVVDESGMSTDGKPFCPNALSAVLPCLGTRQMPLPADDWLLRKPYFLCPHVEENVVITLVPETDPPGTTS</sequence>
<dbReference type="RefSeq" id="WP_101819122.1">
    <property type="nucleotide sequence ID" value="NZ_PKJC01000002.1"/>
</dbReference>
<comment type="caution">
    <text evidence="1">The sequence shown here is derived from an EMBL/GenBank/DDBJ whole genome shotgun (WGS) entry which is preliminary data.</text>
</comment>
<reference evidence="1 2" key="1">
    <citation type="submission" date="2017-12" db="EMBL/GenBank/DDBJ databases">
        <title>Phylogenetic diversity of female urinary microbiome.</title>
        <authorList>
            <person name="Thomas-White K."/>
            <person name="Wolfe A.J."/>
        </authorList>
    </citation>
    <scope>NUCLEOTIDE SEQUENCE [LARGE SCALE GENOMIC DNA]</scope>
    <source>
        <strain evidence="1 2">UMB0777</strain>
    </source>
</reference>
<accession>A0A2I1RCP9</accession>
<organism evidence="1 2">
    <name type="scientific">Gordonia terrae</name>
    <dbReference type="NCBI Taxonomy" id="2055"/>
    <lineage>
        <taxon>Bacteria</taxon>
        <taxon>Bacillati</taxon>
        <taxon>Actinomycetota</taxon>
        <taxon>Actinomycetes</taxon>
        <taxon>Mycobacteriales</taxon>
        <taxon>Gordoniaceae</taxon>
        <taxon>Gordonia</taxon>
    </lineage>
</organism>
<evidence type="ECO:0000313" key="2">
    <source>
        <dbReference type="Proteomes" id="UP000234662"/>
    </source>
</evidence>
<evidence type="ECO:0000313" key="1">
    <source>
        <dbReference type="EMBL" id="PKZ66898.1"/>
    </source>
</evidence>
<protein>
    <submittedName>
        <fullName evidence="1">TIGR04076 family protein</fullName>
    </submittedName>
</protein>